<feature type="transmembrane region" description="Helical" evidence="2">
    <location>
        <begin position="127"/>
        <end position="146"/>
    </location>
</feature>
<accession>A0AAW3JUA2</accession>
<dbReference type="AlphaFoldDB" id="A0AAW3JUA2"/>
<feature type="transmembrane region" description="Helical" evidence="2">
    <location>
        <begin position="91"/>
        <end position="115"/>
    </location>
</feature>
<dbReference type="RefSeq" id="WP_055940588.1">
    <property type="nucleotide sequence ID" value="NZ_JAQDCV010000006.1"/>
</dbReference>
<keyword evidence="2" id="KW-0812">Transmembrane</keyword>
<keyword evidence="4" id="KW-1185">Reference proteome</keyword>
<evidence type="ECO:0000256" key="2">
    <source>
        <dbReference type="SAM" id="Phobius"/>
    </source>
</evidence>
<feature type="transmembrane region" description="Helical" evidence="2">
    <location>
        <begin position="152"/>
        <end position="173"/>
    </location>
</feature>
<evidence type="ECO:0000256" key="1">
    <source>
        <dbReference type="SAM" id="MobiDB-lite"/>
    </source>
</evidence>
<dbReference type="EMBL" id="LLKB01000001">
    <property type="protein sequence ID" value="KQC85749.1"/>
    <property type="molecule type" value="Genomic_DNA"/>
</dbReference>
<evidence type="ECO:0000313" key="3">
    <source>
        <dbReference type="EMBL" id="KQC85749.1"/>
    </source>
</evidence>
<dbReference type="Proteomes" id="UP000050833">
    <property type="component" value="Unassembled WGS sequence"/>
</dbReference>
<feature type="compositionally biased region" description="Basic residues" evidence="1">
    <location>
        <begin position="207"/>
        <end position="227"/>
    </location>
</feature>
<feature type="compositionally biased region" description="Basic and acidic residues" evidence="1">
    <location>
        <begin position="228"/>
        <end position="251"/>
    </location>
</feature>
<keyword evidence="2" id="KW-0472">Membrane</keyword>
<organism evidence="3 4">
    <name type="scientific">Butyribacter intestini</name>
    <dbReference type="NCBI Taxonomy" id="1703332"/>
    <lineage>
        <taxon>Bacteria</taxon>
        <taxon>Bacillati</taxon>
        <taxon>Bacillota</taxon>
        <taxon>Clostridia</taxon>
        <taxon>Lachnospirales</taxon>
        <taxon>Lachnospiraceae</taxon>
        <taxon>Butyribacter</taxon>
    </lineage>
</organism>
<reference evidence="3 4" key="1">
    <citation type="submission" date="2015-10" db="EMBL/GenBank/DDBJ databases">
        <title>Butyribacter intestini gen. nov., sp. nov., a butyric acid-producing bacterium of the family Lachnospiraceae isolated from the human faeces.</title>
        <authorList>
            <person name="Zou Y."/>
            <person name="Xue W."/>
            <person name="Luo G."/>
            <person name="Lv M."/>
        </authorList>
    </citation>
    <scope>NUCLEOTIDE SEQUENCE [LARGE SCALE GENOMIC DNA]</scope>
    <source>
        <strain evidence="3 4">TF01-11</strain>
    </source>
</reference>
<protein>
    <submittedName>
        <fullName evidence="3">Uncharacterized protein</fullName>
    </submittedName>
</protein>
<name>A0AAW3JUA2_9FIRM</name>
<feature type="region of interest" description="Disordered" evidence="1">
    <location>
        <begin position="184"/>
        <end position="257"/>
    </location>
</feature>
<evidence type="ECO:0000313" key="4">
    <source>
        <dbReference type="Proteomes" id="UP000050833"/>
    </source>
</evidence>
<gene>
    <name evidence="3" type="ORF">APZ18_00635</name>
</gene>
<proteinExistence type="predicted"/>
<keyword evidence="2" id="KW-1133">Transmembrane helix</keyword>
<comment type="caution">
    <text evidence="3">The sequence shown here is derived from an EMBL/GenBank/DDBJ whole genome shotgun (WGS) entry which is preliminary data.</text>
</comment>
<sequence length="368" mass="40665">MRKHGRLMKNIAGLLLLLALLSLLFPFCKFNAGDGNMTLSGIEVIKTGGKAGYTYFKEGRLSENYVIKAPYTWGDIRDSVSYINHAGGANILVFCAVAIAVPLVLCFLSMFMLFMAEGKKTMFMPTLFTLVVVAEMLLIVFGITPLRPFLKIGVYLFTILNVIALLFIIAGWITGGYRQPDKRQSRYGYGGKGDTNNDGDDGDNNRSYRRKRRKTRRKTKKKKKTKKDKSSDDDNKKENNEDSKNKEKKVSGEPVTGVISNGSGIYHGLSWNLKDGKDASVTIGTTFDAVEALESGSLRGIDSIAENNCRIVFDAAAKQYNIESHSKQAVLILQDGKVVKWLKNGDSYAVTSKAVLQVDGRRDAVKLG</sequence>